<keyword evidence="2" id="KW-1185">Reference proteome</keyword>
<sequence>MNAPKATIHDLPAEIIAIILSHGQPTGILPQRDDAMACVQYACAVSQVSRFWRDIALNVEPAKLIWSYIVEFTHGDSRTAIGLLFIERTRHLLHYFLIQNQPGDEWDPIILPGISHRIQCISVYALQPRLPNNSLYGSILGADFLESFSCTVPDFAEPYGNIIPIFAEDCTLNPGSDYQLFGYPLTIPMDILPASLTRLTLERSYISLEVVLSHCSKTLEELVLRRVVSVGPHTNTVVILPRLVYLELGSSHSKLPQLRMQTPRLKCVALTGRWNTEEILNFRWRNGAPASVNRLVYAMDDMTRDGQYDLLNSILEAFPFIDNIQWKGSVRPLRVLLQRTAIRASLRGTNAGFPHLKALAVTDLFQNYDEVKMLLLWRLGVGIPLRSIVHRAVDEQAAKAIVASYPAKLLMRLGYFWLT</sequence>
<name>A0A0D7B827_9AGAR</name>
<reference evidence="1 2" key="1">
    <citation type="journal article" date="2015" name="Fungal Genet. Biol.">
        <title>Evolution of novel wood decay mechanisms in Agaricales revealed by the genome sequences of Fistulina hepatica and Cylindrobasidium torrendii.</title>
        <authorList>
            <person name="Floudas D."/>
            <person name="Held B.W."/>
            <person name="Riley R."/>
            <person name="Nagy L.G."/>
            <person name="Koehler G."/>
            <person name="Ransdell A.S."/>
            <person name="Younus H."/>
            <person name="Chow J."/>
            <person name="Chiniquy J."/>
            <person name="Lipzen A."/>
            <person name="Tritt A."/>
            <person name="Sun H."/>
            <person name="Haridas S."/>
            <person name="LaButti K."/>
            <person name="Ohm R.A."/>
            <person name="Kues U."/>
            <person name="Blanchette R.A."/>
            <person name="Grigoriev I.V."/>
            <person name="Minto R.E."/>
            <person name="Hibbett D.S."/>
        </authorList>
    </citation>
    <scope>NUCLEOTIDE SEQUENCE [LARGE SCALE GENOMIC DNA]</scope>
    <source>
        <strain evidence="1 2">FP15055 ss-10</strain>
    </source>
</reference>
<evidence type="ECO:0000313" key="2">
    <source>
        <dbReference type="Proteomes" id="UP000054007"/>
    </source>
</evidence>
<evidence type="ECO:0008006" key="3">
    <source>
        <dbReference type="Google" id="ProtNLM"/>
    </source>
</evidence>
<evidence type="ECO:0000313" key="1">
    <source>
        <dbReference type="EMBL" id="KIY66400.1"/>
    </source>
</evidence>
<dbReference type="Proteomes" id="UP000054007">
    <property type="component" value="Unassembled WGS sequence"/>
</dbReference>
<protein>
    <recommendedName>
        <fullName evidence="3">F-box domain-containing protein</fullName>
    </recommendedName>
</protein>
<organism evidence="1 2">
    <name type="scientific">Cylindrobasidium torrendii FP15055 ss-10</name>
    <dbReference type="NCBI Taxonomy" id="1314674"/>
    <lineage>
        <taxon>Eukaryota</taxon>
        <taxon>Fungi</taxon>
        <taxon>Dikarya</taxon>
        <taxon>Basidiomycota</taxon>
        <taxon>Agaricomycotina</taxon>
        <taxon>Agaricomycetes</taxon>
        <taxon>Agaricomycetidae</taxon>
        <taxon>Agaricales</taxon>
        <taxon>Marasmiineae</taxon>
        <taxon>Physalacriaceae</taxon>
        <taxon>Cylindrobasidium</taxon>
    </lineage>
</organism>
<gene>
    <name evidence="1" type="ORF">CYLTODRAFT_423486</name>
</gene>
<dbReference type="EMBL" id="KN880556">
    <property type="protein sequence ID" value="KIY66400.1"/>
    <property type="molecule type" value="Genomic_DNA"/>
</dbReference>
<accession>A0A0D7B827</accession>
<dbReference type="CDD" id="cd09917">
    <property type="entry name" value="F-box_SF"/>
    <property type="match status" value="1"/>
</dbReference>
<proteinExistence type="predicted"/>
<dbReference type="AlphaFoldDB" id="A0A0D7B827"/>